<protein>
    <submittedName>
        <fullName evidence="2">Uncharacterized protein</fullName>
    </submittedName>
</protein>
<proteinExistence type="predicted"/>
<evidence type="ECO:0000313" key="2">
    <source>
        <dbReference type="EMBL" id="TGO55959.1"/>
    </source>
</evidence>
<comment type="caution">
    <text evidence="2">The sequence shown here is derived from an EMBL/GenBank/DDBJ whole genome shotgun (WGS) entry which is preliminary data.</text>
</comment>
<feature type="region of interest" description="Disordered" evidence="1">
    <location>
        <begin position="61"/>
        <end position="89"/>
    </location>
</feature>
<gene>
    <name evidence="2" type="ORF">BCON_0084g00270</name>
</gene>
<sequence>MDDDTLNDKSTIWVAGQQVVVLVQVKCNLVEDDKKNDETNYETAGQQVGVLVQVRCNLAEDDTKNDERMNKKRTIERTGCEDRRLSPGG</sequence>
<organism evidence="2 3">
    <name type="scientific">Botryotinia convoluta</name>
    <dbReference type="NCBI Taxonomy" id="54673"/>
    <lineage>
        <taxon>Eukaryota</taxon>
        <taxon>Fungi</taxon>
        <taxon>Dikarya</taxon>
        <taxon>Ascomycota</taxon>
        <taxon>Pezizomycotina</taxon>
        <taxon>Leotiomycetes</taxon>
        <taxon>Helotiales</taxon>
        <taxon>Sclerotiniaceae</taxon>
        <taxon>Botryotinia</taxon>
    </lineage>
</organism>
<reference evidence="2 3" key="1">
    <citation type="submission" date="2017-12" db="EMBL/GenBank/DDBJ databases">
        <title>Comparative genomics of Botrytis spp.</title>
        <authorList>
            <person name="Valero-Jimenez C.A."/>
            <person name="Tapia P."/>
            <person name="Veloso J."/>
            <person name="Silva-Moreno E."/>
            <person name="Staats M."/>
            <person name="Valdes J.H."/>
            <person name="Van Kan J.A.L."/>
        </authorList>
    </citation>
    <scope>NUCLEOTIDE SEQUENCE [LARGE SCALE GENOMIC DNA]</scope>
    <source>
        <strain evidence="2 3">MUCL11595</strain>
    </source>
</reference>
<keyword evidence="3" id="KW-1185">Reference proteome</keyword>
<dbReference type="Proteomes" id="UP000297527">
    <property type="component" value="Unassembled WGS sequence"/>
</dbReference>
<evidence type="ECO:0000256" key="1">
    <source>
        <dbReference type="SAM" id="MobiDB-lite"/>
    </source>
</evidence>
<accession>A0A4Z1I2S8</accession>
<dbReference type="EMBL" id="PQXN01000084">
    <property type="protein sequence ID" value="TGO55959.1"/>
    <property type="molecule type" value="Genomic_DNA"/>
</dbReference>
<name>A0A4Z1I2S8_9HELO</name>
<evidence type="ECO:0000313" key="3">
    <source>
        <dbReference type="Proteomes" id="UP000297527"/>
    </source>
</evidence>
<dbReference type="AlphaFoldDB" id="A0A4Z1I2S8"/>